<evidence type="ECO:0000313" key="1">
    <source>
        <dbReference type="EMBL" id="QHT89156.1"/>
    </source>
</evidence>
<protein>
    <submittedName>
        <fullName evidence="1">Uncharacterized protein</fullName>
    </submittedName>
</protein>
<organism evidence="1">
    <name type="scientific">viral metagenome</name>
    <dbReference type="NCBI Taxonomy" id="1070528"/>
    <lineage>
        <taxon>unclassified sequences</taxon>
        <taxon>metagenomes</taxon>
        <taxon>organismal metagenomes</taxon>
    </lineage>
</organism>
<accession>A0A6C0I9Y7</accession>
<proteinExistence type="predicted"/>
<reference evidence="1" key="1">
    <citation type="journal article" date="2020" name="Nature">
        <title>Giant virus diversity and host interactions through global metagenomics.</title>
        <authorList>
            <person name="Schulz F."/>
            <person name="Roux S."/>
            <person name="Paez-Espino D."/>
            <person name="Jungbluth S."/>
            <person name="Walsh D.A."/>
            <person name="Denef V.J."/>
            <person name="McMahon K.D."/>
            <person name="Konstantinidis K.T."/>
            <person name="Eloe-Fadrosh E.A."/>
            <person name="Kyrpides N.C."/>
            <person name="Woyke T."/>
        </authorList>
    </citation>
    <scope>NUCLEOTIDE SEQUENCE</scope>
    <source>
        <strain evidence="1">GVMAG-M-3300023184-53</strain>
    </source>
</reference>
<name>A0A6C0I9Y7_9ZZZZ</name>
<sequence length="116" mass="13372">MGNNNSRNISNVKIKFGSINDPENSRPGYYTNGKILKYKSNEIELIPGENLDFFKKLKYGYALTNKRVFYKGYVIPNLKPDNCKIINRNESGNYSKLNSVLLFNGVNYYYKGNKLP</sequence>
<dbReference type="EMBL" id="MN740136">
    <property type="protein sequence ID" value="QHT89156.1"/>
    <property type="molecule type" value="Genomic_DNA"/>
</dbReference>
<dbReference type="AlphaFoldDB" id="A0A6C0I9Y7"/>